<name>G0NKV3_CAEBE</name>
<dbReference type="Proteomes" id="UP000008068">
    <property type="component" value="Unassembled WGS sequence"/>
</dbReference>
<organism evidence="3">
    <name type="scientific">Caenorhabditis brenneri</name>
    <name type="common">Nematode worm</name>
    <dbReference type="NCBI Taxonomy" id="135651"/>
    <lineage>
        <taxon>Eukaryota</taxon>
        <taxon>Metazoa</taxon>
        <taxon>Ecdysozoa</taxon>
        <taxon>Nematoda</taxon>
        <taxon>Chromadorea</taxon>
        <taxon>Rhabditida</taxon>
        <taxon>Rhabditina</taxon>
        <taxon>Rhabditomorpha</taxon>
        <taxon>Rhabditoidea</taxon>
        <taxon>Rhabditidae</taxon>
        <taxon>Peloderinae</taxon>
        <taxon>Caenorhabditis</taxon>
    </lineage>
</organism>
<dbReference type="FunCoup" id="G0NKV3">
    <property type="interactions" value="1876"/>
</dbReference>
<evidence type="ECO:0000313" key="3">
    <source>
        <dbReference type="Proteomes" id="UP000008068"/>
    </source>
</evidence>
<dbReference type="PANTHER" id="PTHR21503">
    <property type="entry name" value="F-BOX-CONTAINING HYPOTHETICAL PROTEIN C.ELEGANS"/>
    <property type="match status" value="1"/>
</dbReference>
<dbReference type="PANTHER" id="PTHR21503:SF8">
    <property type="entry name" value="F-BOX ASSOCIATED DOMAIN-CONTAINING PROTEIN-RELATED"/>
    <property type="match status" value="1"/>
</dbReference>
<evidence type="ECO:0000313" key="2">
    <source>
        <dbReference type="EMBL" id="EGT33108.1"/>
    </source>
</evidence>
<reference evidence="3" key="1">
    <citation type="submission" date="2011-07" db="EMBL/GenBank/DDBJ databases">
        <authorList>
            <consortium name="Caenorhabditis brenneri Sequencing and Analysis Consortium"/>
            <person name="Wilson R.K."/>
        </authorList>
    </citation>
    <scope>NUCLEOTIDE SEQUENCE [LARGE SCALE GENOMIC DNA]</scope>
    <source>
        <strain evidence="3">PB2801</strain>
    </source>
</reference>
<dbReference type="EMBL" id="GL379902">
    <property type="protein sequence ID" value="EGT33108.1"/>
    <property type="molecule type" value="Genomic_DNA"/>
</dbReference>
<gene>
    <name evidence="2" type="ORF">CAEBREN_25623</name>
</gene>
<sequence>MVTYRIPILKLPTIVLQMVLQMMRFTDLFLLSRVSITMGILIKILVKIRNHKVKMIFGYHFMFEFISTKDENQTETILLIKNGLTYPNYIHFQLNIGNAINVLSTLTHATQGISVLATSWDDMVSGAYELLKEFFDLFSIEILATDVNLNMVGGNYQPIIRLINWLNPKVPSSRYIGKCDAQAYEWIIRNVESKNKVLFHMHPTEYPEIKWLTLNKKEISITHGKWIDFDQFHTIRGTSIDLRDLSFTDDQLNTIFLGLKGGLYPDLEKLNLQFTRPLNPQAMLNGLDYVLEGASKCSFRMISGKKCVIFYKRFFDVNPILYELEVSISKIIENSTSSY</sequence>
<keyword evidence="3" id="KW-1185">Reference proteome</keyword>
<feature type="domain" description="F-box" evidence="1">
    <location>
        <begin position="5"/>
        <end position="35"/>
    </location>
</feature>
<protein>
    <recommendedName>
        <fullName evidence="1">F-box domain-containing protein</fullName>
    </recommendedName>
</protein>
<accession>G0NKV3</accession>
<dbReference type="PROSITE" id="PS50181">
    <property type="entry name" value="FBOX"/>
    <property type="match status" value="1"/>
</dbReference>
<proteinExistence type="predicted"/>
<dbReference type="AlphaFoldDB" id="G0NKV3"/>
<evidence type="ECO:0000259" key="1">
    <source>
        <dbReference type="PROSITE" id="PS50181"/>
    </source>
</evidence>
<dbReference type="HOGENOM" id="CLU_070667_0_0_1"/>
<dbReference type="InParanoid" id="G0NKV3"/>
<dbReference type="InterPro" id="IPR001810">
    <property type="entry name" value="F-box_dom"/>
</dbReference>